<sequence>MLSCSLLPGLSFAAEVEDDNKNLPSNKQSSKKLSNKNLPFDVRIIIDISGSMRQTDPNNLRIPALNLLLELMPEGAQAGIWTFGRYVNNLVPVAEVDDQWRGQAKQAAIKITSLGLKTNLTGALNDAAWGLKADSGFQQSIILLTDGKVDMAGNNDPEGEKVNSLERQKLMAEVLQKYRDAGASVHTLALSDLADKNLLQQIALETDGLYSQAENAEELMKAFLRAFDRAVPVEQVPMEDNTFVIDGSIDEFTALIFKRAGSGQETALLTPEGGRFTELDHPENVRWHKDIGFDLITIKQPDAGTWVAEADLDPSNRVTILSALALTVEGIPTTIFPGDKLDVEIKLTNEGQVVEKVEILRLTDMTMKVITASGREGSKVLSDPENPPTDGIYREGLYRLKELGSYQIDVIAEGRTFQRKRSFAMTMIQPVEINHNADEEKGVYRIEVKSLSDNLDIERSRVIAKIKSPDENTIIQSVVYDPQVQAWVSEIEPSKGAGEYSVALNVRGITQSGKNFKVKPEPIVFNLPIISAESSEAELAERVDEAVVSEAAIDPAASGSVAESIVEPMEEIPSAETAEPESELNESLVEESVEEVVLDEATASDAIADVEEIDEGLAWWIYLILVLVNVAVIGAGVWWFMFRKVNTLVDAQTSMDKDETLADLESLEEDFAGDFDSLDEGDEEEIPQMSGSDTSSAGSTGSLDTSP</sequence>
<dbReference type="PROSITE" id="PS50234">
    <property type="entry name" value="VWFA"/>
    <property type="match status" value="1"/>
</dbReference>
<feature type="compositionally biased region" description="Low complexity" evidence="1">
    <location>
        <begin position="690"/>
        <end position="707"/>
    </location>
</feature>
<dbReference type="CDD" id="cd00198">
    <property type="entry name" value="vWFA"/>
    <property type="match status" value="1"/>
</dbReference>
<dbReference type="SMART" id="SM00327">
    <property type="entry name" value="VWA"/>
    <property type="match status" value="1"/>
</dbReference>
<organism evidence="4 5">
    <name type="scientific">Oleispira antarctica</name>
    <dbReference type="NCBI Taxonomy" id="188908"/>
    <lineage>
        <taxon>Bacteria</taxon>
        <taxon>Pseudomonadati</taxon>
        <taxon>Pseudomonadota</taxon>
        <taxon>Gammaproteobacteria</taxon>
        <taxon>Oceanospirillales</taxon>
        <taxon>Oceanospirillaceae</taxon>
        <taxon>Oleispira</taxon>
    </lineage>
</organism>
<accession>A0A1Y5HTG4</accession>
<dbReference type="SUPFAM" id="SSF53300">
    <property type="entry name" value="vWA-like"/>
    <property type="match status" value="1"/>
</dbReference>
<dbReference type="Proteomes" id="UP000227088">
    <property type="component" value="Unassembled WGS sequence"/>
</dbReference>
<dbReference type="AlphaFoldDB" id="A0A1Y5HTG4"/>
<name>A0A1Y5HTG4_OLEAN</name>
<gene>
    <name evidence="4" type="ORF">A9R00_05165</name>
</gene>
<feature type="non-terminal residue" evidence="4">
    <location>
        <position position="707"/>
    </location>
</feature>
<evidence type="ECO:0000313" key="4">
    <source>
        <dbReference type="EMBL" id="OUS40606.1"/>
    </source>
</evidence>
<feature type="region of interest" description="Disordered" evidence="1">
    <location>
        <begin position="672"/>
        <end position="707"/>
    </location>
</feature>
<reference evidence="5" key="1">
    <citation type="journal article" date="2017" name="Proc. Natl. Acad. Sci. U.S.A.">
        <title>Simulation of Deepwater Horizon oil plume reveals substrate specialization within a complex community of hydrocarbon degraders.</title>
        <authorList>
            <person name="Hu P."/>
            <person name="Dubinsky E.A."/>
            <person name="Probst A.J."/>
            <person name="Wang J."/>
            <person name="Sieber C.M.K."/>
            <person name="Tom L.M."/>
            <person name="Gardinali P."/>
            <person name="Banfield J.F."/>
            <person name="Atlas R.M."/>
            <person name="Andersen G.L."/>
        </authorList>
    </citation>
    <scope>NUCLEOTIDE SEQUENCE [LARGE SCALE GENOMIC DNA]</scope>
</reference>
<dbReference type="InterPro" id="IPR036465">
    <property type="entry name" value="vWFA_dom_sf"/>
</dbReference>
<keyword evidence="2" id="KW-0472">Membrane</keyword>
<keyword evidence="2" id="KW-0812">Transmembrane</keyword>
<feature type="compositionally biased region" description="Acidic residues" evidence="1">
    <location>
        <begin position="672"/>
        <end position="686"/>
    </location>
</feature>
<proteinExistence type="predicted"/>
<dbReference type="PANTHER" id="PTHR10579:SF43">
    <property type="entry name" value="ZINC FINGER (C3HC4-TYPE RING FINGER) FAMILY PROTEIN"/>
    <property type="match status" value="1"/>
</dbReference>
<dbReference type="InterPro" id="IPR002035">
    <property type="entry name" value="VWF_A"/>
</dbReference>
<evidence type="ECO:0000256" key="2">
    <source>
        <dbReference type="SAM" id="Phobius"/>
    </source>
</evidence>
<dbReference type="InterPro" id="IPR051266">
    <property type="entry name" value="CLCR"/>
</dbReference>
<comment type="caution">
    <text evidence="4">The sequence shown here is derived from an EMBL/GenBank/DDBJ whole genome shotgun (WGS) entry which is preliminary data.</text>
</comment>
<protein>
    <recommendedName>
        <fullName evidence="3">VWFA domain-containing protein</fullName>
    </recommendedName>
</protein>
<dbReference type="PANTHER" id="PTHR10579">
    <property type="entry name" value="CALCIUM-ACTIVATED CHLORIDE CHANNEL REGULATOR"/>
    <property type="match status" value="1"/>
</dbReference>
<feature type="transmembrane region" description="Helical" evidence="2">
    <location>
        <begin position="619"/>
        <end position="642"/>
    </location>
</feature>
<evidence type="ECO:0000313" key="5">
    <source>
        <dbReference type="Proteomes" id="UP000227088"/>
    </source>
</evidence>
<evidence type="ECO:0000256" key="1">
    <source>
        <dbReference type="SAM" id="MobiDB-lite"/>
    </source>
</evidence>
<keyword evidence="2" id="KW-1133">Transmembrane helix</keyword>
<dbReference type="EMBL" id="MABE01000297">
    <property type="protein sequence ID" value="OUS40606.1"/>
    <property type="molecule type" value="Genomic_DNA"/>
</dbReference>
<evidence type="ECO:0000259" key="3">
    <source>
        <dbReference type="PROSITE" id="PS50234"/>
    </source>
</evidence>
<feature type="domain" description="VWFA" evidence="3">
    <location>
        <begin position="41"/>
        <end position="227"/>
    </location>
</feature>
<dbReference type="Pfam" id="PF00092">
    <property type="entry name" value="VWA"/>
    <property type="match status" value="1"/>
</dbReference>
<dbReference type="Gene3D" id="3.40.50.410">
    <property type="entry name" value="von Willebrand factor, type A domain"/>
    <property type="match status" value="1"/>
</dbReference>